<evidence type="ECO:0000313" key="1">
    <source>
        <dbReference type="EMBL" id="CPR07413.1"/>
    </source>
</evidence>
<dbReference type="EMBL" id="CSTD01000001">
    <property type="protein sequence ID" value="CPR07413.1"/>
    <property type="molecule type" value="Genomic_DNA"/>
</dbReference>
<protein>
    <submittedName>
        <fullName evidence="1">Uncharacterized protein</fullName>
    </submittedName>
</protein>
<dbReference type="Proteomes" id="UP000198875">
    <property type="component" value="Unassembled WGS sequence"/>
</dbReference>
<organism evidence="1 2">
    <name type="scientific">Mycobacterium bohemicum DSM 44277</name>
    <dbReference type="NCBI Taxonomy" id="1236609"/>
    <lineage>
        <taxon>Bacteria</taxon>
        <taxon>Bacillati</taxon>
        <taxon>Actinomycetota</taxon>
        <taxon>Actinomycetes</taxon>
        <taxon>Mycobacteriales</taxon>
        <taxon>Mycobacteriaceae</taxon>
        <taxon>Mycobacterium</taxon>
    </lineage>
</organism>
<dbReference type="AlphaFoldDB" id="A0A0U0W3A1"/>
<proteinExistence type="predicted"/>
<name>A0A0U0W3A1_MYCBE</name>
<reference evidence="1 2" key="1">
    <citation type="submission" date="2015-03" db="EMBL/GenBank/DDBJ databases">
        <authorList>
            <person name="Murphy D."/>
        </authorList>
    </citation>
    <scope>NUCLEOTIDE SEQUENCE [LARGE SCALE GENOMIC DNA]</scope>
    <source>
        <strain evidence="1 2">DSM 44277</strain>
    </source>
</reference>
<evidence type="ECO:0000313" key="2">
    <source>
        <dbReference type="Proteomes" id="UP000198875"/>
    </source>
</evidence>
<accession>A0A0U0W3A1</accession>
<sequence>MHKARCLSELGDLEAAQYLAIEIQSLRPMARTDPTAGALVGSSAGLIIATSWSKPHGIADVVAGRDTLAAWWRTEEVAAGLQHQANEDFREWAQDTTITIGASDQTWLHLRAASSIAGLTGDHFAWRSAYAQLARRVLVTGHRSTAHVVSALTAMRIAGDDDGVKLAVRHVLRVGPAIAVKDAASGIDIDISIRTGLLADIELISAAADVLDVADVDRQAEWALRVLEDPPIITQRLKSTFLVPIYVLRMLTELIPVLSEFGLGSRVRRRVEGRHSFRI</sequence>
<gene>
    <name evidence="1" type="ORF">BN971_01006</name>
</gene>